<reference evidence="1" key="1">
    <citation type="submission" date="2022-07" db="EMBL/GenBank/DDBJ databases">
        <title>Diversity of ethanolamine utilization by human commensal Escherichia coli.</title>
        <authorList>
            <person name="Jubelin G."/>
        </authorList>
    </citation>
    <scope>NUCLEOTIDE SEQUENCE</scope>
    <source>
        <strain evidence="1">S1</strain>
    </source>
</reference>
<dbReference type="AlphaFoldDB" id="A0AAW5N2V3"/>
<dbReference type="Proteomes" id="UP001206878">
    <property type="component" value="Unassembled WGS sequence"/>
</dbReference>
<sequence length="33" mass="3752">MSKQRIFIAGHRGMVGSAIRRQLEQRGDVELVL</sequence>
<evidence type="ECO:0000313" key="2">
    <source>
        <dbReference type="Proteomes" id="UP001206878"/>
    </source>
</evidence>
<feature type="non-terminal residue" evidence="1">
    <location>
        <position position="33"/>
    </location>
</feature>
<proteinExistence type="predicted"/>
<dbReference type="Gene3D" id="3.40.50.720">
    <property type="entry name" value="NAD(P)-binding Rossmann-like Domain"/>
    <property type="match status" value="1"/>
</dbReference>
<name>A0AAW5N2V3_9ESCH</name>
<dbReference type="EMBL" id="JANPXH010000192">
    <property type="protein sequence ID" value="MCR6678577.1"/>
    <property type="molecule type" value="Genomic_DNA"/>
</dbReference>
<organism evidence="1 2">
    <name type="scientific">Escherichia marmotae</name>
    <dbReference type="NCBI Taxonomy" id="1499973"/>
    <lineage>
        <taxon>Bacteria</taxon>
        <taxon>Pseudomonadati</taxon>
        <taxon>Pseudomonadota</taxon>
        <taxon>Gammaproteobacteria</taxon>
        <taxon>Enterobacterales</taxon>
        <taxon>Enterobacteriaceae</taxon>
        <taxon>Escherichia</taxon>
    </lineage>
</organism>
<gene>
    <name evidence="1" type="ORF">NVV43_23855</name>
</gene>
<comment type="caution">
    <text evidence="1">The sequence shown here is derived from an EMBL/GenBank/DDBJ whole genome shotgun (WGS) entry which is preliminary data.</text>
</comment>
<accession>A0AAW5N2V3</accession>
<protein>
    <submittedName>
        <fullName evidence="1">GDP-L-fucose synthase</fullName>
    </submittedName>
</protein>
<evidence type="ECO:0000313" key="1">
    <source>
        <dbReference type="EMBL" id="MCR6678577.1"/>
    </source>
</evidence>